<reference evidence="1 2" key="1">
    <citation type="submission" date="2011-02" db="EMBL/GenBank/DDBJ databases">
        <title>The Genome Sequence of Sphaeroforma arctica JP610.</title>
        <authorList>
            <consortium name="The Broad Institute Genome Sequencing Platform"/>
            <person name="Russ C."/>
            <person name="Cuomo C."/>
            <person name="Young S.K."/>
            <person name="Zeng Q."/>
            <person name="Gargeya S."/>
            <person name="Alvarado L."/>
            <person name="Berlin A."/>
            <person name="Chapman S.B."/>
            <person name="Chen Z."/>
            <person name="Freedman E."/>
            <person name="Gellesch M."/>
            <person name="Goldberg J."/>
            <person name="Griggs A."/>
            <person name="Gujja S."/>
            <person name="Heilman E."/>
            <person name="Heiman D."/>
            <person name="Howarth C."/>
            <person name="Mehta T."/>
            <person name="Neiman D."/>
            <person name="Pearson M."/>
            <person name="Roberts A."/>
            <person name="Saif S."/>
            <person name="Shea T."/>
            <person name="Shenoy N."/>
            <person name="Sisk P."/>
            <person name="Stolte C."/>
            <person name="Sykes S."/>
            <person name="White J."/>
            <person name="Yandava C."/>
            <person name="Burger G."/>
            <person name="Gray M.W."/>
            <person name="Holland P.W.H."/>
            <person name="King N."/>
            <person name="Lang F.B.F."/>
            <person name="Roger A.J."/>
            <person name="Ruiz-Trillo I."/>
            <person name="Haas B."/>
            <person name="Nusbaum C."/>
            <person name="Birren B."/>
        </authorList>
    </citation>
    <scope>NUCLEOTIDE SEQUENCE [LARGE SCALE GENOMIC DNA]</scope>
    <source>
        <strain evidence="1 2">JP610</strain>
    </source>
</reference>
<keyword evidence="2" id="KW-1185">Reference proteome</keyword>
<dbReference type="EMBL" id="KQ242897">
    <property type="protein sequence ID" value="KNC76959.1"/>
    <property type="molecule type" value="Genomic_DNA"/>
</dbReference>
<dbReference type="OrthoDB" id="2179176at2759"/>
<dbReference type="AlphaFoldDB" id="A0A0L0FJJ6"/>
<accession>A0A0L0FJJ6</accession>
<name>A0A0L0FJJ6_9EUKA</name>
<dbReference type="GeneID" id="25911068"/>
<dbReference type="Proteomes" id="UP000054560">
    <property type="component" value="Unassembled WGS sequence"/>
</dbReference>
<evidence type="ECO:0000313" key="2">
    <source>
        <dbReference type="Proteomes" id="UP000054560"/>
    </source>
</evidence>
<dbReference type="RefSeq" id="XP_014150861.1">
    <property type="nucleotide sequence ID" value="XM_014295386.1"/>
</dbReference>
<sequence>PGVDVKFTDFVSLLQQVKGLNLTARGKTLPVGVYLGYLVESGSTGALQKAETLARIADRIYLHCYVQQGHQTYGACQERLRVFADTGVSVQVTPMFSAEGQEFHAGYTFEGDYFWTNGIAEGQELFQAAFAADTQMVNSNVHLAGFQYYEYRYLGRYVRTA</sequence>
<protein>
    <submittedName>
        <fullName evidence="1">Uncharacterized protein</fullName>
    </submittedName>
</protein>
<gene>
    <name evidence="1" type="ORF">SARC_10564</name>
</gene>
<evidence type="ECO:0000313" key="1">
    <source>
        <dbReference type="EMBL" id="KNC76959.1"/>
    </source>
</evidence>
<feature type="non-terminal residue" evidence="1">
    <location>
        <position position="1"/>
    </location>
</feature>
<organism evidence="1 2">
    <name type="scientific">Sphaeroforma arctica JP610</name>
    <dbReference type="NCBI Taxonomy" id="667725"/>
    <lineage>
        <taxon>Eukaryota</taxon>
        <taxon>Ichthyosporea</taxon>
        <taxon>Ichthyophonida</taxon>
        <taxon>Sphaeroforma</taxon>
    </lineage>
</organism>
<proteinExistence type="predicted"/>